<dbReference type="InterPro" id="IPR050396">
    <property type="entry name" value="Glycosyltr_51/Transpeptidase"/>
</dbReference>
<comment type="similarity">
    <text evidence="3">In the N-terminal section; belongs to the glycosyltransferase 51 family.</text>
</comment>
<evidence type="ECO:0000256" key="7">
    <source>
        <dbReference type="ARBA" id="ARBA00022679"/>
    </source>
</evidence>
<keyword evidence="9" id="KW-0511">Multifunctional enzyme</keyword>
<dbReference type="Gene3D" id="3.40.710.10">
    <property type="entry name" value="DD-peptidase/beta-lactamase superfamily"/>
    <property type="match status" value="1"/>
</dbReference>
<keyword evidence="8" id="KW-0378">Hydrolase</keyword>
<dbReference type="InterPro" id="IPR036950">
    <property type="entry name" value="PBP_transglycosylase"/>
</dbReference>
<dbReference type="Gene3D" id="1.10.3810.10">
    <property type="entry name" value="Biosynthetic peptidoglycan transglycosylase-like"/>
    <property type="match status" value="1"/>
</dbReference>
<evidence type="ECO:0000259" key="12">
    <source>
        <dbReference type="Pfam" id="PF00905"/>
    </source>
</evidence>
<name>A0ABV7SQ14_9SPHN</name>
<dbReference type="SUPFAM" id="SSF56601">
    <property type="entry name" value="beta-lactamase/transpeptidase-like"/>
    <property type="match status" value="1"/>
</dbReference>
<dbReference type="SUPFAM" id="SSF53955">
    <property type="entry name" value="Lysozyme-like"/>
    <property type="match status" value="1"/>
</dbReference>
<feature type="domain" description="Penicillin-binding protein transpeptidase" evidence="12">
    <location>
        <begin position="295"/>
        <end position="560"/>
    </location>
</feature>
<evidence type="ECO:0000313" key="15">
    <source>
        <dbReference type="EMBL" id="MFC3579018.1"/>
    </source>
</evidence>
<evidence type="ECO:0000313" key="16">
    <source>
        <dbReference type="Proteomes" id="UP001595713"/>
    </source>
</evidence>
<comment type="caution">
    <text evidence="15">The sequence shown here is derived from an EMBL/GenBank/DDBJ whole genome shotgun (WGS) entry which is preliminary data.</text>
</comment>
<evidence type="ECO:0000256" key="5">
    <source>
        <dbReference type="ARBA" id="ARBA00022670"/>
    </source>
</evidence>
<dbReference type="InterPro" id="IPR011815">
    <property type="entry name" value="PBP_1c"/>
</dbReference>
<sequence length="698" mass="74158">MTLGVLAAAILAFAGVDYATLPPPLPSYAQTRAAWHPSESWLYDRHGRLIDSARVDFAARRLAWTPLDAVSPVTRETIVAAEDRRFYGHGGVDSLALLGALRDRIRGRRHRGASTLSMQLAGFLAPDLAAPGARGWWDKLRQMRAGWAIERGWRKDEILEAYLNLAGFRGEAQGIGAAALGLFGKTPGSLARDDAVLLAALLPEPQAPAPRVARRACSLSGAKDCARFPGAAASMLGPARSLALDPGLAPHLSQRLLLRAGMRVTTTLDARVQQAAIVALKRQLQGLGGSRARDGAVVVVDNASGDVLAYVGGIGGNSTAAAVDGANSYRQAGSTLKPFLYAQAIERGYLTPASILDDSPVQLDTASGLYVPQNYDHAFKGPVSARSALAGSLNVPAVRTLLLVGVEPFRDRLWDSGYRGLTEDGQYYGFSLALGSAEVTLLEQADAYRALANGGQWTPLRLTADAPRPAARRITSAQAAWLVSDMIADPDARAATFGMDSALRLPFWAAVKTGTSKAMRDNWCIGYSDRYTVGVWVGNLEGDPMRAVSGTSGAAPVWRDLMLALHGARAGQAPPRPEGIEQRLVSFGDGIERARPEYFLAGTGQSQIAAAPAAARRPRIVNPVSGSVYALDPDIPIERQRLAIGVSGAVSAHRLMLDAKNLGAADAHPLVLAGPGKHRLRLIDLTGRVIDQVIFTIR</sequence>
<dbReference type="EMBL" id="JBHRXP010000001">
    <property type="protein sequence ID" value="MFC3579018.1"/>
    <property type="molecule type" value="Genomic_DNA"/>
</dbReference>
<organism evidence="15 16">
    <name type="scientific">Sphingomonas hylomeconis</name>
    <dbReference type="NCBI Taxonomy" id="1395958"/>
    <lineage>
        <taxon>Bacteria</taxon>
        <taxon>Pseudomonadati</taxon>
        <taxon>Pseudomonadota</taxon>
        <taxon>Alphaproteobacteria</taxon>
        <taxon>Sphingomonadales</taxon>
        <taxon>Sphingomonadaceae</taxon>
        <taxon>Sphingomonas</taxon>
    </lineage>
</organism>
<dbReference type="Pfam" id="PF00905">
    <property type="entry name" value="Transpeptidase"/>
    <property type="match status" value="1"/>
</dbReference>
<keyword evidence="6" id="KW-0328">Glycosyltransferase</keyword>
<dbReference type="PANTHER" id="PTHR32282">
    <property type="entry name" value="BINDING PROTEIN TRANSPEPTIDASE, PUTATIVE-RELATED"/>
    <property type="match status" value="1"/>
</dbReference>
<accession>A0ABV7SQ14</accession>
<dbReference type="Proteomes" id="UP001595713">
    <property type="component" value="Unassembled WGS sequence"/>
</dbReference>
<keyword evidence="7" id="KW-0808">Transferase</keyword>
<evidence type="ECO:0000256" key="8">
    <source>
        <dbReference type="ARBA" id="ARBA00022801"/>
    </source>
</evidence>
<protein>
    <recommendedName>
        <fullName evidence="10">peptidoglycan glycosyltransferase</fullName>
        <ecNumber evidence="10">2.4.99.28</ecNumber>
    </recommendedName>
</protein>
<evidence type="ECO:0000256" key="4">
    <source>
        <dbReference type="ARBA" id="ARBA00022645"/>
    </source>
</evidence>
<dbReference type="InterPro" id="IPR012338">
    <property type="entry name" value="Beta-lactam/transpept-like"/>
</dbReference>
<feature type="domain" description="Glycosyl transferase family 51" evidence="13">
    <location>
        <begin position="58"/>
        <end position="211"/>
    </location>
</feature>
<comment type="similarity">
    <text evidence="2">In the C-terminal section; belongs to the transpeptidase family.</text>
</comment>
<dbReference type="PANTHER" id="PTHR32282:SF15">
    <property type="entry name" value="PENICILLIN-BINDING PROTEIN 1C"/>
    <property type="match status" value="1"/>
</dbReference>
<dbReference type="EC" id="2.4.99.28" evidence="10"/>
<dbReference type="InterPro" id="IPR023346">
    <property type="entry name" value="Lysozyme-like_dom_sf"/>
</dbReference>
<evidence type="ECO:0000259" key="13">
    <source>
        <dbReference type="Pfam" id="PF00912"/>
    </source>
</evidence>
<feature type="domain" description="Penicillin-binding C-terminal" evidence="14">
    <location>
        <begin position="611"/>
        <end position="694"/>
    </location>
</feature>
<evidence type="ECO:0000256" key="3">
    <source>
        <dbReference type="ARBA" id="ARBA00007739"/>
    </source>
</evidence>
<proteinExistence type="inferred from homology"/>
<evidence type="ECO:0000259" key="14">
    <source>
        <dbReference type="Pfam" id="PF06832"/>
    </source>
</evidence>
<dbReference type="InterPro" id="IPR009647">
    <property type="entry name" value="PBP_C"/>
</dbReference>
<comment type="catalytic activity">
    <reaction evidence="11">
        <text>[GlcNAc-(1-&gt;4)-Mur2Ac(oyl-L-Ala-gamma-D-Glu-L-Lys-D-Ala-D-Ala)](n)-di-trans,octa-cis-undecaprenyl diphosphate + beta-D-GlcNAc-(1-&gt;4)-Mur2Ac(oyl-L-Ala-gamma-D-Glu-L-Lys-D-Ala-D-Ala)-di-trans,octa-cis-undecaprenyl diphosphate = [GlcNAc-(1-&gt;4)-Mur2Ac(oyl-L-Ala-gamma-D-Glu-L-Lys-D-Ala-D-Ala)](n+1)-di-trans,octa-cis-undecaprenyl diphosphate + di-trans,octa-cis-undecaprenyl diphosphate + H(+)</text>
        <dbReference type="Rhea" id="RHEA:23708"/>
        <dbReference type="Rhea" id="RHEA-COMP:9602"/>
        <dbReference type="Rhea" id="RHEA-COMP:9603"/>
        <dbReference type="ChEBI" id="CHEBI:15378"/>
        <dbReference type="ChEBI" id="CHEBI:58405"/>
        <dbReference type="ChEBI" id="CHEBI:60033"/>
        <dbReference type="ChEBI" id="CHEBI:78435"/>
        <dbReference type="EC" id="2.4.99.28"/>
    </reaction>
</comment>
<dbReference type="InterPro" id="IPR001264">
    <property type="entry name" value="Glyco_trans_51"/>
</dbReference>
<reference evidence="16" key="1">
    <citation type="journal article" date="2019" name="Int. J. Syst. Evol. Microbiol.">
        <title>The Global Catalogue of Microorganisms (GCM) 10K type strain sequencing project: providing services to taxonomists for standard genome sequencing and annotation.</title>
        <authorList>
            <consortium name="The Broad Institute Genomics Platform"/>
            <consortium name="The Broad Institute Genome Sequencing Center for Infectious Disease"/>
            <person name="Wu L."/>
            <person name="Ma J."/>
        </authorList>
    </citation>
    <scope>NUCLEOTIDE SEQUENCE [LARGE SCALE GENOMIC DNA]</scope>
    <source>
        <strain evidence="16">KCTC 42739</strain>
    </source>
</reference>
<evidence type="ECO:0000256" key="11">
    <source>
        <dbReference type="ARBA" id="ARBA00049902"/>
    </source>
</evidence>
<dbReference type="InterPro" id="IPR001460">
    <property type="entry name" value="PCN-bd_Tpept"/>
</dbReference>
<keyword evidence="5" id="KW-0645">Protease</keyword>
<evidence type="ECO:0000256" key="6">
    <source>
        <dbReference type="ARBA" id="ARBA00022676"/>
    </source>
</evidence>
<dbReference type="Pfam" id="PF06832">
    <property type="entry name" value="BiPBP_C"/>
    <property type="match status" value="1"/>
</dbReference>
<keyword evidence="4" id="KW-0121">Carboxypeptidase</keyword>
<evidence type="ECO:0000256" key="9">
    <source>
        <dbReference type="ARBA" id="ARBA00023268"/>
    </source>
</evidence>
<evidence type="ECO:0000256" key="1">
    <source>
        <dbReference type="ARBA" id="ARBA00004752"/>
    </source>
</evidence>
<comment type="pathway">
    <text evidence="1">Cell wall biogenesis; peptidoglycan biosynthesis.</text>
</comment>
<gene>
    <name evidence="15" type="primary">pbpC</name>
    <name evidence="15" type="ORF">ACFONA_02475</name>
</gene>
<evidence type="ECO:0000256" key="10">
    <source>
        <dbReference type="ARBA" id="ARBA00044770"/>
    </source>
</evidence>
<dbReference type="Pfam" id="PF00912">
    <property type="entry name" value="Transgly"/>
    <property type="match status" value="1"/>
</dbReference>
<evidence type="ECO:0000256" key="2">
    <source>
        <dbReference type="ARBA" id="ARBA00007090"/>
    </source>
</evidence>
<dbReference type="RefSeq" id="WP_380815758.1">
    <property type="nucleotide sequence ID" value="NZ_JBHRXP010000001.1"/>
</dbReference>
<keyword evidence="16" id="KW-1185">Reference proteome</keyword>
<dbReference type="NCBIfam" id="TIGR02073">
    <property type="entry name" value="PBP_1c"/>
    <property type="match status" value="1"/>
</dbReference>